<evidence type="ECO:0000313" key="3">
    <source>
        <dbReference type="Proteomes" id="UP000733611"/>
    </source>
</evidence>
<feature type="compositionally biased region" description="Polar residues" evidence="1">
    <location>
        <begin position="473"/>
        <end position="483"/>
    </location>
</feature>
<feature type="compositionally biased region" description="Polar residues" evidence="1">
    <location>
        <begin position="236"/>
        <end position="249"/>
    </location>
</feature>
<feature type="region of interest" description="Disordered" evidence="1">
    <location>
        <begin position="418"/>
        <end position="567"/>
    </location>
</feature>
<feature type="compositionally biased region" description="Low complexity" evidence="1">
    <location>
        <begin position="484"/>
        <end position="503"/>
    </location>
</feature>
<feature type="compositionally biased region" description="Polar residues" evidence="1">
    <location>
        <begin position="418"/>
        <end position="431"/>
    </location>
</feature>
<feature type="compositionally biased region" description="Polar residues" evidence="1">
    <location>
        <begin position="372"/>
        <end position="382"/>
    </location>
</feature>
<sequence>MFSRLPTSGKHLHHSLLFAATMFICTGCQLVAPTPADNATTLRHNEQLQAMYADLATTLSGYYAFGHSEFEVLAPEDAAPAANSSQGSLTPAAQVVLPLTKEQALAQALRQRGAAVCQSLGTCALKATPLSTNLTQTEEFTLLELFAPDLTLQRLYSARALPLGPVSVLRARAPLVTDMSLSMAPPSGVKPPDLAHTTAPRASGTLVADTQVQPQQQQKKQQKQQQQQRLQPKQQTTAHSSARIANSSKPVAVMAVATPAPAQKPAPNTEPAGNAPKQATPTPTGTSSALAATASKDVTPSTAASANSSTAPVLTAPNTNSRATPESEPRATSTTASSTTVDIAVSDLAAAPFAQSTGATDSAPNETYGVTPLTTTESSHSTPGFALSDLKAKVASLAAEAEQREYADQVATAVEALRSSNSNKHSGQSLQEPPVFTAPAPATTDTTPQEHNESAQPAAKQAPVVIPPEKLQFASSPEKSQPRPTTTAEAQQQQQYPEQGTTTAANDNMPKQPPATDKQVSAAGVAALTERYGLRPQQHSQRDVPVFFSTTPGDRYSQRSSLSAMSPKSLVSSLLRATGKSISNSSNSNSNSNNNSATRLAVMTPLSLFVSSVK</sequence>
<reference evidence="2" key="2">
    <citation type="submission" date="2021-04" db="EMBL/GenBank/DDBJ databases">
        <authorList>
            <person name="Gilroy R."/>
        </authorList>
    </citation>
    <scope>NUCLEOTIDE SEQUENCE</scope>
    <source>
        <strain evidence="2">378</strain>
    </source>
</reference>
<proteinExistence type="predicted"/>
<feature type="compositionally biased region" description="Low complexity" evidence="1">
    <location>
        <begin position="433"/>
        <end position="447"/>
    </location>
</feature>
<evidence type="ECO:0000256" key="1">
    <source>
        <dbReference type="SAM" id="MobiDB-lite"/>
    </source>
</evidence>
<accession>A0A948WZW2</accession>
<feature type="compositionally biased region" description="Low complexity" evidence="1">
    <location>
        <begin position="211"/>
        <end position="235"/>
    </location>
</feature>
<feature type="compositionally biased region" description="Polar residues" evidence="1">
    <location>
        <begin position="355"/>
        <end position="365"/>
    </location>
</feature>
<feature type="compositionally biased region" description="Low complexity" evidence="1">
    <location>
        <begin position="279"/>
        <end position="312"/>
    </location>
</feature>
<evidence type="ECO:0000313" key="2">
    <source>
        <dbReference type="EMBL" id="MBU3845188.1"/>
    </source>
</evidence>
<gene>
    <name evidence="2" type="ORF">H9847_10080</name>
</gene>
<dbReference type="EMBL" id="JAHLFE010000208">
    <property type="protein sequence ID" value="MBU3845188.1"/>
    <property type="molecule type" value="Genomic_DNA"/>
</dbReference>
<dbReference type="AlphaFoldDB" id="A0A948WZW2"/>
<feature type="region of interest" description="Disordered" evidence="1">
    <location>
        <begin position="261"/>
        <end position="339"/>
    </location>
</feature>
<feature type="region of interest" description="Disordered" evidence="1">
    <location>
        <begin position="355"/>
        <end position="384"/>
    </location>
</feature>
<dbReference type="Proteomes" id="UP000733611">
    <property type="component" value="Unassembled WGS sequence"/>
</dbReference>
<protein>
    <submittedName>
        <fullName evidence="2">Uncharacterized protein</fullName>
    </submittedName>
</protein>
<comment type="caution">
    <text evidence="2">The sequence shown here is derived from an EMBL/GenBank/DDBJ whole genome shotgun (WGS) entry which is preliminary data.</text>
</comment>
<feature type="region of interest" description="Disordered" evidence="1">
    <location>
        <begin position="208"/>
        <end position="249"/>
    </location>
</feature>
<name>A0A948WZW2_9GAMM</name>
<organism evidence="2 3">
    <name type="scientific">Candidatus Anaerobiospirillum pullicola</name>
    <dbReference type="NCBI Taxonomy" id="2838451"/>
    <lineage>
        <taxon>Bacteria</taxon>
        <taxon>Pseudomonadati</taxon>
        <taxon>Pseudomonadota</taxon>
        <taxon>Gammaproteobacteria</taxon>
        <taxon>Aeromonadales</taxon>
        <taxon>Succinivibrionaceae</taxon>
        <taxon>Anaerobiospirillum</taxon>
    </lineage>
</organism>
<reference evidence="2" key="1">
    <citation type="journal article" date="2021" name="PeerJ">
        <title>Extensive microbial diversity within the chicken gut microbiome revealed by metagenomics and culture.</title>
        <authorList>
            <person name="Gilroy R."/>
            <person name="Ravi A."/>
            <person name="Getino M."/>
            <person name="Pursley I."/>
            <person name="Horton D.L."/>
            <person name="Alikhan N.F."/>
            <person name="Baker D."/>
            <person name="Gharbi K."/>
            <person name="Hall N."/>
            <person name="Watson M."/>
            <person name="Adriaenssens E.M."/>
            <person name="Foster-Nyarko E."/>
            <person name="Jarju S."/>
            <person name="Secka A."/>
            <person name="Antonio M."/>
            <person name="Oren A."/>
            <person name="Chaudhuri R.R."/>
            <person name="La Ragione R."/>
            <person name="Hildebrand F."/>
            <person name="Pallen M.J."/>
        </authorList>
    </citation>
    <scope>NUCLEOTIDE SEQUENCE</scope>
    <source>
        <strain evidence="2">378</strain>
    </source>
</reference>
<feature type="compositionally biased region" description="Polar residues" evidence="1">
    <location>
        <begin position="548"/>
        <end position="567"/>
    </location>
</feature>